<evidence type="ECO:0000313" key="4">
    <source>
        <dbReference type="WBParaSite" id="EVEC_0000998001-mRNA-1"/>
    </source>
</evidence>
<proteinExistence type="predicted"/>
<dbReference type="OrthoDB" id="5827321at2759"/>
<feature type="signal peptide" evidence="1">
    <location>
        <begin position="1"/>
        <end position="23"/>
    </location>
</feature>
<sequence length="242" mass="27697">MLNSMYTILLLITAVGLPWLAECNSRYQKFFVNTRAINFVDATKHGFRIILLDGFVEKYLAPTQIPTLFITAIPLKIGEKTLAKIFYPDNVRDDRQVSITDLNERSWYYLCVEWENFNRHNESTGTDCRMLRTLDKSGKGADSTIDDVELMDITSTSMQFKLRSTVDFPIRLTLSLEGGTGPVPPAQTFVYKDRSDVEVSFQFLAQDREYGKLCVIEEPLITGYTTMGRLAAQIYIQKCYFS</sequence>
<reference evidence="4" key="1">
    <citation type="submission" date="2017-02" db="UniProtKB">
        <authorList>
            <consortium name="WormBaseParasite"/>
        </authorList>
    </citation>
    <scope>IDENTIFICATION</scope>
</reference>
<gene>
    <name evidence="2" type="ORF">EVEC_LOCUS9344</name>
</gene>
<dbReference type="AlphaFoldDB" id="A0A0N4VGP8"/>
<keyword evidence="3" id="KW-1185">Reference proteome</keyword>
<dbReference type="EMBL" id="UXUI01009975">
    <property type="protein sequence ID" value="VDD94593.1"/>
    <property type="molecule type" value="Genomic_DNA"/>
</dbReference>
<accession>A0A0N4VGP8</accession>
<evidence type="ECO:0000256" key="1">
    <source>
        <dbReference type="SAM" id="SignalP"/>
    </source>
</evidence>
<keyword evidence="1" id="KW-0732">Signal</keyword>
<organism evidence="4">
    <name type="scientific">Enterobius vermicularis</name>
    <name type="common">Human pinworm</name>
    <dbReference type="NCBI Taxonomy" id="51028"/>
    <lineage>
        <taxon>Eukaryota</taxon>
        <taxon>Metazoa</taxon>
        <taxon>Ecdysozoa</taxon>
        <taxon>Nematoda</taxon>
        <taxon>Chromadorea</taxon>
        <taxon>Rhabditida</taxon>
        <taxon>Spirurina</taxon>
        <taxon>Oxyuridomorpha</taxon>
        <taxon>Oxyuroidea</taxon>
        <taxon>Oxyuridae</taxon>
        <taxon>Enterobius</taxon>
    </lineage>
</organism>
<protein>
    <submittedName>
        <fullName evidence="4">PLAT domain-containing protein</fullName>
    </submittedName>
</protein>
<reference evidence="2 3" key="2">
    <citation type="submission" date="2018-10" db="EMBL/GenBank/DDBJ databases">
        <authorList>
            <consortium name="Pathogen Informatics"/>
        </authorList>
    </citation>
    <scope>NUCLEOTIDE SEQUENCE [LARGE SCALE GENOMIC DNA]</scope>
</reference>
<feature type="chain" id="PRO_5043122953" evidence="1">
    <location>
        <begin position="24"/>
        <end position="242"/>
    </location>
</feature>
<name>A0A0N4VGP8_ENTVE</name>
<evidence type="ECO:0000313" key="3">
    <source>
        <dbReference type="Proteomes" id="UP000274131"/>
    </source>
</evidence>
<dbReference type="WBParaSite" id="EVEC_0000998001-mRNA-1">
    <property type="protein sequence ID" value="EVEC_0000998001-mRNA-1"/>
    <property type="gene ID" value="EVEC_0000998001"/>
</dbReference>
<dbReference type="Proteomes" id="UP000274131">
    <property type="component" value="Unassembled WGS sequence"/>
</dbReference>
<evidence type="ECO:0000313" key="2">
    <source>
        <dbReference type="EMBL" id="VDD94593.1"/>
    </source>
</evidence>